<gene>
    <name evidence="2" type="ORF">Ade02nite_67070</name>
</gene>
<evidence type="ECO:0000313" key="3">
    <source>
        <dbReference type="Proteomes" id="UP000609879"/>
    </source>
</evidence>
<sequence>MEAAEMAGVAREHVLWAERVLMSKNDRPLRDQINDLVESTPEIGPKIVEVLPNIGAIAASARTGVAHGGAATSLSPTGMLWMLEVLRWVVRCRLLIELCVDPKEAGGRVAKRAGLSHDLEKLRKALTQPVGPEY</sequence>
<dbReference type="Pfam" id="PF18739">
    <property type="entry name" value="HEPN_Apea"/>
    <property type="match status" value="1"/>
</dbReference>
<evidence type="ECO:0000259" key="1">
    <source>
        <dbReference type="Pfam" id="PF18739"/>
    </source>
</evidence>
<accession>A0ABQ3YDH9</accession>
<feature type="domain" description="Apea-like HEPN" evidence="1">
    <location>
        <begin position="10"/>
        <end position="101"/>
    </location>
</feature>
<comment type="caution">
    <text evidence="2">The sequence shown here is derived from an EMBL/GenBank/DDBJ whole genome shotgun (WGS) entry which is preliminary data.</text>
</comment>
<dbReference type="Proteomes" id="UP000609879">
    <property type="component" value="Unassembled WGS sequence"/>
</dbReference>
<evidence type="ECO:0000313" key="2">
    <source>
        <dbReference type="EMBL" id="GID78066.1"/>
    </source>
</evidence>
<keyword evidence="3" id="KW-1185">Reference proteome</keyword>
<dbReference type="EMBL" id="BOMI01000136">
    <property type="protein sequence ID" value="GID78066.1"/>
    <property type="molecule type" value="Genomic_DNA"/>
</dbReference>
<proteinExistence type="predicted"/>
<organism evidence="2 3">
    <name type="scientific">Paractinoplanes deccanensis</name>
    <dbReference type="NCBI Taxonomy" id="113561"/>
    <lineage>
        <taxon>Bacteria</taxon>
        <taxon>Bacillati</taxon>
        <taxon>Actinomycetota</taxon>
        <taxon>Actinomycetes</taxon>
        <taxon>Micromonosporales</taxon>
        <taxon>Micromonosporaceae</taxon>
        <taxon>Paractinoplanes</taxon>
    </lineage>
</organism>
<dbReference type="InterPro" id="IPR041229">
    <property type="entry name" value="HEPN_Apea"/>
</dbReference>
<protein>
    <recommendedName>
        <fullName evidence="1">Apea-like HEPN domain-containing protein</fullName>
    </recommendedName>
</protein>
<reference evidence="2 3" key="1">
    <citation type="submission" date="2021-01" db="EMBL/GenBank/DDBJ databases">
        <title>Whole genome shotgun sequence of Actinoplanes deccanensis NBRC 13994.</title>
        <authorList>
            <person name="Komaki H."/>
            <person name="Tamura T."/>
        </authorList>
    </citation>
    <scope>NUCLEOTIDE SEQUENCE [LARGE SCALE GENOMIC DNA]</scope>
    <source>
        <strain evidence="2 3">NBRC 13994</strain>
    </source>
</reference>
<name>A0ABQ3YDH9_9ACTN</name>